<name>V9L792_CALMI</name>
<dbReference type="InterPro" id="IPR017248">
    <property type="entry name" value="HAX-1"/>
</dbReference>
<evidence type="ECO:0000313" key="2">
    <source>
        <dbReference type="EMBL" id="AFP07682.1"/>
    </source>
</evidence>
<proteinExistence type="evidence at transcript level"/>
<sequence length="289" mass="32231">MSLSDFLRGFLGLGSGGRRDPFFRTETREEEDDDEEGGDDDEGGCFGSGFGFAPDGVSGFFREMDDLFRGIGSWDVPTGALELPGVEGYPARGTEERKRKGPRDWMLKEPDSEPSTSGGGALGATKIDPRDQPRAEAAPAPPYTSPRDPFRRFADMWKLFPSGREDSVKEDQDLDSEVTSEGLGTILRPTEPHTRSFFRSVSVSTVTLPDGTVEERRTVRDSQGNEKTEVTRRRGGMSHSEESQSQANEGDVQPFSPEWERETDSERLHDVFTLWDRLFKGLFSSRSNR</sequence>
<dbReference type="PANTHER" id="PTHR14938:SF2">
    <property type="entry name" value="HCLS1-ASSOCIATED PROTEIN X-1"/>
    <property type="match status" value="1"/>
</dbReference>
<organism evidence="2">
    <name type="scientific">Callorhinchus milii</name>
    <name type="common">Ghost shark</name>
    <dbReference type="NCBI Taxonomy" id="7868"/>
    <lineage>
        <taxon>Eukaryota</taxon>
        <taxon>Metazoa</taxon>
        <taxon>Chordata</taxon>
        <taxon>Craniata</taxon>
        <taxon>Vertebrata</taxon>
        <taxon>Chondrichthyes</taxon>
        <taxon>Holocephali</taxon>
        <taxon>Chimaeriformes</taxon>
        <taxon>Callorhinchidae</taxon>
        <taxon>Callorhinchus</taxon>
    </lineage>
</organism>
<dbReference type="PANTHER" id="PTHR14938">
    <property type="entry name" value="HCLS1-ASSOCIATED PROTEIN X-1"/>
    <property type="match status" value="1"/>
</dbReference>
<dbReference type="GO" id="GO:0030833">
    <property type="term" value="P:regulation of actin filament polymerization"/>
    <property type="evidence" value="ECO:0007669"/>
    <property type="project" value="TreeGrafter"/>
</dbReference>
<protein>
    <submittedName>
        <fullName evidence="2">HCLS1 associated protein X-1</fullName>
    </submittedName>
</protein>
<dbReference type="GO" id="GO:0030136">
    <property type="term" value="C:clathrin-coated vesicle"/>
    <property type="evidence" value="ECO:0007669"/>
    <property type="project" value="TreeGrafter"/>
</dbReference>
<dbReference type="GO" id="GO:0005739">
    <property type="term" value="C:mitochondrion"/>
    <property type="evidence" value="ECO:0007669"/>
    <property type="project" value="TreeGrafter"/>
</dbReference>
<feature type="region of interest" description="Disordered" evidence="1">
    <location>
        <begin position="73"/>
        <end position="150"/>
    </location>
</feature>
<dbReference type="AlphaFoldDB" id="V9L792"/>
<dbReference type="PIRSF" id="PIRSF037634">
    <property type="entry name" value="HS1-associating_X-1"/>
    <property type="match status" value="1"/>
</dbReference>
<dbReference type="GO" id="GO:0016324">
    <property type="term" value="C:apical plasma membrane"/>
    <property type="evidence" value="ECO:0007669"/>
    <property type="project" value="TreeGrafter"/>
</dbReference>
<feature type="region of interest" description="Disordered" evidence="1">
    <location>
        <begin position="11"/>
        <end position="50"/>
    </location>
</feature>
<evidence type="ECO:0000256" key="1">
    <source>
        <dbReference type="SAM" id="MobiDB-lite"/>
    </source>
</evidence>
<feature type="compositionally biased region" description="Acidic residues" evidence="1">
    <location>
        <begin position="28"/>
        <end position="43"/>
    </location>
</feature>
<feature type="region of interest" description="Disordered" evidence="1">
    <location>
        <begin position="209"/>
        <end position="263"/>
    </location>
</feature>
<accession>V9L792</accession>
<dbReference type="GO" id="GO:0015629">
    <property type="term" value="C:actin cytoskeleton"/>
    <property type="evidence" value="ECO:0007669"/>
    <property type="project" value="TreeGrafter"/>
</dbReference>
<feature type="region of interest" description="Disordered" evidence="1">
    <location>
        <begin position="163"/>
        <end position="191"/>
    </location>
</feature>
<feature type="compositionally biased region" description="Basic and acidic residues" evidence="1">
    <location>
        <begin position="93"/>
        <end position="111"/>
    </location>
</feature>
<dbReference type="EMBL" id="JW875165">
    <property type="protein sequence ID" value="AFP07682.1"/>
    <property type="molecule type" value="mRNA"/>
</dbReference>
<reference evidence="2" key="1">
    <citation type="journal article" date="2014" name="Nature">
        <title>Elephant shark genome provides unique insights into gnathostome evolution.</title>
        <authorList>
            <consortium name="International Elephant Shark Genome Sequencing Consortium"/>
            <person name="Venkatesh B."/>
            <person name="Lee A.P."/>
            <person name="Ravi V."/>
            <person name="Maurya A.K."/>
            <person name="Lian M.M."/>
            <person name="Swann J.B."/>
            <person name="Ohta Y."/>
            <person name="Flajnik M.F."/>
            <person name="Sutoh Y."/>
            <person name="Kasahara M."/>
            <person name="Hoon S."/>
            <person name="Gangu V."/>
            <person name="Roy S.W."/>
            <person name="Irimia M."/>
            <person name="Korzh V."/>
            <person name="Kondrychyn I."/>
            <person name="Lim Z.W."/>
            <person name="Tay B.H."/>
            <person name="Tohari S."/>
            <person name="Kong K.W."/>
            <person name="Ho S."/>
            <person name="Lorente-Galdos B."/>
            <person name="Quilez J."/>
            <person name="Marques-Bonet T."/>
            <person name="Raney B.J."/>
            <person name="Ingham P.W."/>
            <person name="Tay A."/>
            <person name="Hillier L.W."/>
            <person name="Minx P."/>
            <person name="Boehm T."/>
            <person name="Wilson R.K."/>
            <person name="Brenner S."/>
            <person name="Warren W.C."/>
        </authorList>
    </citation>
    <scope>NUCLEOTIDE SEQUENCE</scope>
    <source>
        <tissue evidence="2">Heart</tissue>
    </source>
</reference>
<dbReference type="GO" id="GO:0043066">
    <property type="term" value="P:negative regulation of apoptotic process"/>
    <property type="evidence" value="ECO:0007669"/>
    <property type="project" value="InterPro"/>
</dbReference>
<dbReference type="GO" id="GO:0016529">
    <property type="term" value="C:sarcoplasmic reticulum"/>
    <property type="evidence" value="ECO:0007669"/>
    <property type="project" value="TreeGrafter"/>
</dbReference>
<feature type="compositionally biased region" description="Basic and acidic residues" evidence="1">
    <location>
        <begin position="213"/>
        <end position="232"/>
    </location>
</feature>
<feature type="compositionally biased region" description="Basic and acidic residues" evidence="1">
    <location>
        <begin position="17"/>
        <end position="27"/>
    </location>
</feature>